<dbReference type="EMBL" id="AFRT01000339">
    <property type="protein sequence ID" value="ELU44358.1"/>
    <property type="molecule type" value="Genomic_DNA"/>
</dbReference>
<accession>L8X5R5</accession>
<dbReference type="OMA" id="PSNQMFE"/>
<feature type="compositionally biased region" description="Basic and acidic residues" evidence="1">
    <location>
        <begin position="361"/>
        <end position="371"/>
    </location>
</feature>
<dbReference type="AlphaFoldDB" id="L8X5R5"/>
<dbReference type="Proteomes" id="UP000011668">
    <property type="component" value="Unassembled WGS sequence"/>
</dbReference>
<dbReference type="InterPro" id="IPR009959">
    <property type="entry name" value="Cyclase_SnoaL-like"/>
</dbReference>
<evidence type="ECO:0000256" key="1">
    <source>
        <dbReference type="SAM" id="MobiDB-lite"/>
    </source>
</evidence>
<dbReference type="HOGENOM" id="CLU_032662_0_0_1"/>
<organism evidence="2 3">
    <name type="scientific">Thanatephorus cucumeris (strain AG1-IA)</name>
    <name type="common">Rice sheath blight fungus</name>
    <name type="synonym">Rhizoctonia solani</name>
    <dbReference type="NCBI Taxonomy" id="983506"/>
    <lineage>
        <taxon>Eukaryota</taxon>
        <taxon>Fungi</taxon>
        <taxon>Dikarya</taxon>
        <taxon>Basidiomycota</taxon>
        <taxon>Agaricomycotina</taxon>
        <taxon>Agaricomycetes</taxon>
        <taxon>Cantharellales</taxon>
        <taxon>Ceratobasidiaceae</taxon>
        <taxon>Rhizoctonia</taxon>
        <taxon>Rhizoctonia solani AG-1</taxon>
    </lineage>
</organism>
<sequence length="381" mass="41632">MLCQAIELALRGIIARIIGTYGKVGRRPIYPGQSRLHLLIWAEGLNDAPSAYIPTASGSGKHHLDPLPAQKWAEEGFCVLSVPASKNVDWQLAMPIVVAALEQAKELEKDKAFGLIVYESDLVNAVLQHVSSAEKISCIVAYANSDINASAGRPLLQHIASGTATPNKESSATLYRYALSGSSFVHPCSSSYNHTQATLAHTRTLTFLRTHIGGPVFDLESIWEAHTRFEFEGRDVDATMSTMVAEPYVNHIPTLTGGIGRKALTWFYARHFIHSNPDSTKMELVSRTLGLPGIPPTGKYVKVPFVAVVNIRGDKLYHEHIYWDQASVLVQIGLLPEKLAFPGTTNEIRLPVAGIEQAEKMADPRSKESNHLIKAGAPGRI</sequence>
<dbReference type="SUPFAM" id="SSF54427">
    <property type="entry name" value="NTF2-like"/>
    <property type="match status" value="1"/>
</dbReference>
<dbReference type="GO" id="GO:0030638">
    <property type="term" value="P:polyketide metabolic process"/>
    <property type="evidence" value="ECO:0007669"/>
    <property type="project" value="InterPro"/>
</dbReference>
<keyword evidence="3" id="KW-1185">Reference proteome</keyword>
<proteinExistence type="predicted"/>
<dbReference type="OrthoDB" id="5440at2759"/>
<dbReference type="PANTHER" id="PTHR38436">
    <property type="entry name" value="POLYKETIDE CYCLASE SNOAL-LIKE DOMAIN"/>
    <property type="match status" value="1"/>
</dbReference>
<dbReference type="Gene3D" id="3.10.450.50">
    <property type="match status" value="1"/>
</dbReference>
<dbReference type="InterPro" id="IPR032710">
    <property type="entry name" value="NTF2-like_dom_sf"/>
</dbReference>
<comment type="caution">
    <text evidence="2">The sequence shown here is derived from an EMBL/GenBank/DDBJ whole genome shotgun (WGS) entry which is preliminary data.</text>
</comment>
<evidence type="ECO:0000313" key="2">
    <source>
        <dbReference type="EMBL" id="ELU44358.1"/>
    </source>
</evidence>
<evidence type="ECO:0000313" key="3">
    <source>
        <dbReference type="Proteomes" id="UP000011668"/>
    </source>
</evidence>
<protein>
    <submittedName>
        <fullName evidence="2">Carboxymethylenebutenolidase</fullName>
    </submittedName>
</protein>
<gene>
    <name evidence="2" type="ORF">AG1IA_01611</name>
</gene>
<dbReference type="STRING" id="983506.L8X5R5"/>
<dbReference type="PANTHER" id="PTHR38436:SF3">
    <property type="entry name" value="CARBOXYMETHYLENEBUTENOLIDASE-RELATED"/>
    <property type="match status" value="1"/>
</dbReference>
<name>L8X5R5_THACA</name>
<feature type="region of interest" description="Disordered" evidence="1">
    <location>
        <begin position="361"/>
        <end position="381"/>
    </location>
</feature>
<reference evidence="2 3" key="1">
    <citation type="journal article" date="2013" name="Nat. Commun.">
        <title>The evolution and pathogenic mechanisms of the rice sheath blight pathogen.</title>
        <authorList>
            <person name="Zheng A."/>
            <person name="Lin R."/>
            <person name="Xu L."/>
            <person name="Qin P."/>
            <person name="Tang C."/>
            <person name="Ai P."/>
            <person name="Zhang D."/>
            <person name="Liu Y."/>
            <person name="Sun Z."/>
            <person name="Feng H."/>
            <person name="Wang Y."/>
            <person name="Chen Y."/>
            <person name="Liang X."/>
            <person name="Fu R."/>
            <person name="Li Q."/>
            <person name="Zhang J."/>
            <person name="Yu X."/>
            <person name="Xie Z."/>
            <person name="Ding L."/>
            <person name="Guan P."/>
            <person name="Tang J."/>
            <person name="Liang Y."/>
            <person name="Wang S."/>
            <person name="Deng Q."/>
            <person name="Li S."/>
            <person name="Zhu J."/>
            <person name="Wang L."/>
            <person name="Liu H."/>
            <person name="Li P."/>
        </authorList>
    </citation>
    <scope>NUCLEOTIDE SEQUENCE [LARGE SCALE GENOMIC DNA]</scope>
    <source>
        <strain evidence="3">AG-1 IA</strain>
    </source>
</reference>